<proteinExistence type="predicted"/>
<evidence type="ECO:0000313" key="6">
    <source>
        <dbReference type="Proteomes" id="UP000011715"/>
    </source>
</evidence>
<dbReference type="EMBL" id="GL876969">
    <property type="protein sequence ID" value="KLU86741.1"/>
    <property type="molecule type" value="Genomic_DNA"/>
</dbReference>
<feature type="transmembrane region" description="Helical" evidence="2">
    <location>
        <begin position="181"/>
        <end position="204"/>
    </location>
</feature>
<protein>
    <submittedName>
        <fullName evidence="4 5">Uncharacterized protein</fullName>
    </submittedName>
</protein>
<dbReference type="EnsemblFungi" id="MAPG_05751T0">
    <property type="protein sequence ID" value="MAPG_05751T0"/>
    <property type="gene ID" value="MAPG_05751"/>
</dbReference>
<keyword evidence="2" id="KW-0812">Transmembrane</keyword>
<sequence length="226" mass="24228">MARNRETNGGSRGSPAASGRPHPGPTTLLVVVLLFLLAAPSYAADFIRTFTGITKGADLALQWDGIDARYMPLTIHVVVVNRTDEENRANVFKRNLAVGVNGTSWVWRDMPSPLPYMATGLYQVEIRPEAQANATTGNAPTFPKSPYFSLLDAKSSKPPGSPGGATSPSHATDSGPSSKTISLAVGIVVTLAVLLLAGAGCFCWRRRYMRAKRAKKRGNKFDVVID</sequence>
<evidence type="ECO:0000256" key="3">
    <source>
        <dbReference type="SAM" id="SignalP"/>
    </source>
</evidence>
<dbReference type="CDD" id="cd12087">
    <property type="entry name" value="TM_EGFR-like"/>
    <property type="match status" value="1"/>
</dbReference>
<reference evidence="4" key="2">
    <citation type="submission" date="2010-05" db="EMBL/GenBank/DDBJ databases">
        <title>The Genome Sequence of Magnaporthe poae strain ATCC 64411.</title>
        <authorList>
            <consortium name="The Broad Institute Genome Sequencing Platform"/>
            <consortium name="Broad Institute Genome Sequencing Center for Infectious Disease"/>
            <person name="Ma L.-J."/>
            <person name="Dead R."/>
            <person name="Young S."/>
            <person name="Zeng Q."/>
            <person name="Koehrsen M."/>
            <person name="Alvarado L."/>
            <person name="Berlin A."/>
            <person name="Chapman S.B."/>
            <person name="Chen Z."/>
            <person name="Freedman E."/>
            <person name="Gellesch M."/>
            <person name="Goldberg J."/>
            <person name="Griggs A."/>
            <person name="Gujja S."/>
            <person name="Heilman E.R."/>
            <person name="Heiman D."/>
            <person name="Hepburn T."/>
            <person name="Howarth C."/>
            <person name="Jen D."/>
            <person name="Larson L."/>
            <person name="Mehta T."/>
            <person name="Neiman D."/>
            <person name="Pearson M."/>
            <person name="Roberts A."/>
            <person name="Saif S."/>
            <person name="Shea T."/>
            <person name="Shenoy N."/>
            <person name="Sisk P."/>
            <person name="Stolte C."/>
            <person name="Sykes S."/>
            <person name="Walk T."/>
            <person name="White J."/>
            <person name="Yandava C."/>
            <person name="Haas B."/>
            <person name="Nusbaum C."/>
            <person name="Birren B."/>
        </authorList>
    </citation>
    <scope>NUCLEOTIDE SEQUENCE</scope>
    <source>
        <strain evidence="4">ATCC 64411</strain>
    </source>
</reference>
<keyword evidence="2" id="KW-1133">Transmembrane helix</keyword>
<gene>
    <name evidence="4" type="ORF">MAPG_05751</name>
</gene>
<evidence type="ECO:0000256" key="2">
    <source>
        <dbReference type="SAM" id="Phobius"/>
    </source>
</evidence>
<feature type="region of interest" description="Disordered" evidence="1">
    <location>
        <begin position="153"/>
        <end position="176"/>
    </location>
</feature>
<organism evidence="5 6">
    <name type="scientific">Magnaporthiopsis poae (strain ATCC 64411 / 73-15)</name>
    <name type="common">Kentucky bluegrass fungus</name>
    <name type="synonym">Magnaporthe poae</name>
    <dbReference type="NCBI Taxonomy" id="644358"/>
    <lineage>
        <taxon>Eukaryota</taxon>
        <taxon>Fungi</taxon>
        <taxon>Dikarya</taxon>
        <taxon>Ascomycota</taxon>
        <taxon>Pezizomycotina</taxon>
        <taxon>Sordariomycetes</taxon>
        <taxon>Sordariomycetidae</taxon>
        <taxon>Magnaporthales</taxon>
        <taxon>Magnaporthaceae</taxon>
        <taxon>Magnaporthiopsis</taxon>
    </lineage>
</organism>
<dbReference type="EMBL" id="ADBL01001374">
    <property type="status" value="NOT_ANNOTATED_CDS"/>
    <property type="molecule type" value="Genomic_DNA"/>
</dbReference>
<evidence type="ECO:0000313" key="5">
    <source>
        <dbReference type="EnsemblFungi" id="MAPG_05751T0"/>
    </source>
</evidence>
<reference evidence="4" key="3">
    <citation type="submission" date="2011-03" db="EMBL/GenBank/DDBJ databases">
        <title>Annotation of Magnaporthe poae ATCC 64411.</title>
        <authorList>
            <person name="Ma L.-J."/>
            <person name="Dead R."/>
            <person name="Young S.K."/>
            <person name="Zeng Q."/>
            <person name="Gargeya S."/>
            <person name="Fitzgerald M."/>
            <person name="Haas B."/>
            <person name="Abouelleil A."/>
            <person name="Alvarado L."/>
            <person name="Arachchi H.M."/>
            <person name="Berlin A."/>
            <person name="Brown A."/>
            <person name="Chapman S.B."/>
            <person name="Chen Z."/>
            <person name="Dunbar C."/>
            <person name="Freedman E."/>
            <person name="Gearin G."/>
            <person name="Gellesch M."/>
            <person name="Goldberg J."/>
            <person name="Griggs A."/>
            <person name="Gujja S."/>
            <person name="Heiman D."/>
            <person name="Howarth C."/>
            <person name="Larson L."/>
            <person name="Lui A."/>
            <person name="MacDonald P.J.P."/>
            <person name="Mehta T."/>
            <person name="Montmayeur A."/>
            <person name="Murphy C."/>
            <person name="Neiman D."/>
            <person name="Pearson M."/>
            <person name="Priest M."/>
            <person name="Roberts A."/>
            <person name="Saif S."/>
            <person name="Shea T."/>
            <person name="Shenoy N."/>
            <person name="Sisk P."/>
            <person name="Stolte C."/>
            <person name="Sykes S."/>
            <person name="Yandava C."/>
            <person name="Wortman J."/>
            <person name="Nusbaum C."/>
            <person name="Birren B."/>
        </authorList>
    </citation>
    <scope>NUCLEOTIDE SEQUENCE</scope>
    <source>
        <strain evidence="4">ATCC 64411</strain>
    </source>
</reference>
<feature type="region of interest" description="Disordered" evidence="1">
    <location>
        <begin position="1"/>
        <end position="22"/>
    </location>
</feature>
<dbReference type="AlphaFoldDB" id="A0A0C4E084"/>
<accession>A0A0C4E084</accession>
<keyword evidence="3" id="KW-0732">Signal</keyword>
<reference evidence="5" key="4">
    <citation type="journal article" date="2015" name="G3 (Bethesda)">
        <title>Genome sequences of three phytopathogenic species of the Magnaporthaceae family of fungi.</title>
        <authorList>
            <person name="Okagaki L.H."/>
            <person name="Nunes C.C."/>
            <person name="Sailsbery J."/>
            <person name="Clay B."/>
            <person name="Brown D."/>
            <person name="John T."/>
            <person name="Oh Y."/>
            <person name="Young N."/>
            <person name="Fitzgerald M."/>
            <person name="Haas B.J."/>
            <person name="Zeng Q."/>
            <person name="Young S."/>
            <person name="Adiconis X."/>
            <person name="Fan L."/>
            <person name="Levin J.Z."/>
            <person name="Mitchell T.K."/>
            <person name="Okubara P.A."/>
            <person name="Farman M.L."/>
            <person name="Kohn L.M."/>
            <person name="Birren B."/>
            <person name="Ma L.-J."/>
            <person name="Dean R.A."/>
        </authorList>
    </citation>
    <scope>NUCLEOTIDE SEQUENCE</scope>
    <source>
        <strain evidence="5">ATCC 64411 / 73-15</strain>
    </source>
</reference>
<keyword evidence="2" id="KW-0472">Membrane</keyword>
<dbReference type="VEuPathDB" id="FungiDB:MAPG_05751"/>
<name>A0A0C4E084_MAGP6</name>
<reference evidence="5" key="5">
    <citation type="submission" date="2015-06" db="UniProtKB">
        <authorList>
            <consortium name="EnsemblFungi"/>
        </authorList>
    </citation>
    <scope>IDENTIFICATION</scope>
    <source>
        <strain evidence="5">ATCC 64411</strain>
    </source>
</reference>
<dbReference type="Proteomes" id="UP000011715">
    <property type="component" value="Unassembled WGS sequence"/>
</dbReference>
<evidence type="ECO:0000256" key="1">
    <source>
        <dbReference type="SAM" id="MobiDB-lite"/>
    </source>
</evidence>
<dbReference type="eggNOG" id="ENOG502RMVH">
    <property type="taxonomic scope" value="Eukaryota"/>
</dbReference>
<feature type="signal peptide" evidence="3">
    <location>
        <begin position="1"/>
        <end position="43"/>
    </location>
</feature>
<reference evidence="6" key="1">
    <citation type="submission" date="2010-05" db="EMBL/GenBank/DDBJ databases">
        <title>The genome sequence of Magnaporthe poae strain ATCC 64411.</title>
        <authorList>
            <person name="Ma L.-J."/>
            <person name="Dead R."/>
            <person name="Young S."/>
            <person name="Zeng Q."/>
            <person name="Koehrsen M."/>
            <person name="Alvarado L."/>
            <person name="Berlin A."/>
            <person name="Chapman S.B."/>
            <person name="Chen Z."/>
            <person name="Freedman E."/>
            <person name="Gellesch M."/>
            <person name="Goldberg J."/>
            <person name="Griggs A."/>
            <person name="Gujja S."/>
            <person name="Heilman E.R."/>
            <person name="Heiman D."/>
            <person name="Hepburn T."/>
            <person name="Howarth C."/>
            <person name="Jen D."/>
            <person name="Larson L."/>
            <person name="Mehta T."/>
            <person name="Neiman D."/>
            <person name="Pearson M."/>
            <person name="Roberts A."/>
            <person name="Saif S."/>
            <person name="Shea T."/>
            <person name="Shenoy N."/>
            <person name="Sisk P."/>
            <person name="Stolte C."/>
            <person name="Sykes S."/>
            <person name="Walk T."/>
            <person name="White J."/>
            <person name="Yandava C."/>
            <person name="Haas B."/>
            <person name="Nusbaum C."/>
            <person name="Birren B."/>
        </authorList>
    </citation>
    <scope>NUCLEOTIDE SEQUENCE [LARGE SCALE GENOMIC DNA]</scope>
    <source>
        <strain evidence="6">ATCC 64411 / 73-15</strain>
    </source>
</reference>
<evidence type="ECO:0000313" key="4">
    <source>
        <dbReference type="EMBL" id="KLU86741.1"/>
    </source>
</evidence>
<feature type="chain" id="PRO_5009385544" evidence="3">
    <location>
        <begin position="44"/>
        <end position="226"/>
    </location>
</feature>
<dbReference type="OrthoDB" id="5104027at2759"/>
<keyword evidence="6" id="KW-1185">Reference proteome</keyword>